<sequence>MSIEHSAGGRWRGAGGAVRCGAVRCGAVRCGRRAAAGRVARQRRLSAVARVRPARATLEPTRPRGHAATTPHLRGLPHAPAAAGIASSGTTPRSLLDLSRAGEALRVRIVLTARTSKQEMRSNRSQRRIPAIVTLVWSRIYICSNASYAIHSFTFLPRMPFHDFQCLTFSSPGGIPRRGLRGLGGGGAGGFAEESTAAAGYVTRYFIMHLRGSSGLRRHVCPSAASRPCAPHPRPVAVLS</sequence>
<dbReference type="Proteomes" id="UP000837857">
    <property type="component" value="Chromosome 1"/>
</dbReference>
<evidence type="ECO:0000313" key="2">
    <source>
        <dbReference type="Proteomes" id="UP000837857"/>
    </source>
</evidence>
<gene>
    <name evidence="1" type="ORF">IPOD504_LOCUS876</name>
</gene>
<accession>A0ABN8HQ58</accession>
<evidence type="ECO:0000313" key="1">
    <source>
        <dbReference type="EMBL" id="CAH2036172.1"/>
    </source>
</evidence>
<feature type="non-terminal residue" evidence="1">
    <location>
        <position position="1"/>
    </location>
</feature>
<keyword evidence="2" id="KW-1185">Reference proteome</keyword>
<protein>
    <submittedName>
        <fullName evidence="1">Uncharacterized protein</fullName>
    </submittedName>
</protein>
<reference evidence="1" key="1">
    <citation type="submission" date="2022-03" db="EMBL/GenBank/DDBJ databases">
        <authorList>
            <person name="Martin H S."/>
        </authorList>
    </citation>
    <scope>NUCLEOTIDE SEQUENCE</scope>
</reference>
<dbReference type="EMBL" id="OW152813">
    <property type="protein sequence ID" value="CAH2036172.1"/>
    <property type="molecule type" value="Genomic_DNA"/>
</dbReference>
<name>A0ABN8HQ58_9NEOP</name>
<proteinExistence type="predicted"/>
<organism evidence="1 2">
    <name type="scientific">Iphiclides podalirius</name>
    <name type="common">scarce swallowtail</name>
    <dbReference type="NCBI Taxonomy" id="110791"/>
    <lineage>
        <taxon>Eukaryota</taxon>
        <taxon>Metazoa</taxon>
        <taxon>Ecdysozoa</taxon>
        <taxon>Arthropoda</taxon>
        <taxon>Hexapoda</taxon>
        <taxon>Insecta</taxon>
        <taxon>Pterygota</taxon>
        <taxon>Neoptera</taxon>
        <taxon>Endopterygota</taxon>
        <taxon>Lepidoptera</taxon>
        <taxon>Glossata</taxon>
        <taxon>Ditrysia</taxon>
        <taxon>Papilionoidea</taxon>
        <taxon>Papilionidae</taxon>
        <taxon>Papilioninae</taxon>
        <taxon>Iphiclides</taxon>
    </lineage>
</organism>